<evidence type="ECO:0000313" key="2">
    <source>
        <dbReference type="EMBL" id="VFT89413.1"/>
    </source>
</evidence>
<proteinExistence type="predicted"/>
<reference evidence="2 3" key="1">
    <citation type="submission" date="2019-03" db="EMBL/GenBank/DDBJ databases">
        <authorList>
            <person name="Gaulin E."/>
            <person name="Dumas B."/>
        </authorList>
    </citation>
    <scope>NUCLEOTIDE SEQUENCE [LARGE SCALE GENOMIC DNA]</scope>
    <source>
        <strain evidence="2">CBS 568.67</strain>
    </source>
</reference>
<protein>
    <submittedName>
        <fullName evidence="2">Aste57867_12562 protein</fullName>
    </submittedName>
</protein>
<evidence type="ECO:0000313" key="3">
    <source>
        <dbReference type="Proteomes" id="UP000332933"/>
    </source>
</evidence>
<dbReference type="EMBL" id="VJMH01005375">
    <property type="protein sequence ID" value="KAF0696708.1"/>
    <property type="molecule type" value="Genomic_DNA"/>
</dbReference>
<evidence type="ECO:0000313" key="1">
    <source>
        <dbReference type="EMBL" id="KAF0696708.1"/>
    </source>
</evidence>
<keyword evidence="3" id="KW-1185">Reference proteome</keyword>
<sequence length="235" mass="25470">MVIDAMPANLPKYTMRISLKNVSCANMAAFAAIRPNQLILSAVKDLSLENIDYGGMASLDIGFSKIKSIENVQFKDPMHLSLTNATIQSIRNIDVRDLNDVWFSNTQISNWLMDTKTFIVFNSIPQGVWQPQSGGMGLSRGYHVKDSSITFDKSLCDKQSGSLKNLWSQANLVVCVVPQPSLVSGSPSGVLVGIPAATVIALAAKLAVMYKKKVAALSNKYEATQSPTLTQKSIA</sequence>
<reference evidence="1" key="2">
    <citation type="submission" date="2019-06" db="EMBL/GenBank/DDBJ databases">
        <title>Genomics analysis of Aphanomyces spp. identifies a new class of oomycete effector associated with host adaptation.</title>
        <authorList>
            <person name="Gaulin E."/>
        </authorList>
    </citation>
    <scope>NUCLEOTIDE SEQUENCE</scope>
    <source>
        <strain evidence="1">CBS 578.67</strain>
    </source>
</reference>
<gene>
    <name evidence="2" type="primary">Aste57867_12562</name>
    <name evidence="1" type="ORF">As57867_012516</name>
    <name evidence="2" type="ORF">ASTE57867_12562</name>
</gene>
<organism evidence="2 3">
    <name type="scientific">Aphanomyces stellatus</name>
    <dbReference type="NCBI Taxonomy" id="120398"/>
    <lineage>
        <taxon>Eukaryota</taxon>
        <taxon>Sar</taxon>
        <taxon>Stramenopiles</taxon>
        <taxon>Oomycota</taxon>
        <taxon>Saprolegniomycetes</taxon>
        <taxon>Saprolegniales</taxon>
        <taxon>Verrucalvaceae</taxon>
        <taxon>Aphanomyces</taxon>
    </lineage>
</organism>
<dbReference type="AlphaFoldDB" id="A0A485KWQ2"/>
<name>A0A485KWQ2_9STRA</name>
<dbReference type="Proteomes" id="UP000332933">
    <property type="component" value="Unassembled WGS sequence"/>
</dbReference>
<dbReference type="EMBL" id="CAADRA010005396">
    <property type="protein sequence ID" value="VFT89413.1"/>
    <property type="molecule type" value="Genomic_DNA"/>
</dbReference>
<accession>A0A485KWQ2</accession>